<keyword evidence="10" id="KW-1185">Reference proteome</keyword>
<dbReference type="InterPro" id="IPR035906">
    <property type="entry name" value="MetI-like_sf"/>
</dbReference>
<keyword evidence="3" id="KW-1003">Cell membrane</keyword>
<feature type="transmembrane region" description="Helical" evidence="7">
    <location>
        <begin position="243"/>
        <end position="261"/>
    </location>
</feature>
<organism evidence="9 10">
    <name type="scientific">Aciduricibacillus chroicocephali</name>
    <dbReference type="NCBI Taxonomy" id="3054939"/>
    <lineage>
        <taxon>Bacteria</taxon>
        <taxon>Bacillati</taxon>
        <taxon>Bacillota</taxon>
        <taxon>Bacilli</taxon>
        <taxon>Bacillales</taxon>
        <taxon>Bacillaceae</taxon>
        <taxon>Aciduricibacillus</taxon>
    </lineage>
</organism>
<comment type="similarity">
    <text evidence="7">Belongs to the binding-protein-dependent transport system permease family.</text>
</comment>
<dbReference type="SUPFAM" id="SSF161098">
    <property type="entry name" value="MetI-like"/>
    <property type="match status" value="1"/>
</dbReference>
<dbReference type="CDD" id="cd06261">
    <property type="entry name" value="TM_PBP2"/>
    <property type="match status" value="1"/>
</dbReference>
<protein>
    <submittedName>
        <fullName evidence="9">Phosphonate ABC transporter, permease protein PhnE</fullName>
    </submittedName>
</protein>
<dbReference type="EMBL" id="CP129113">
    <property type="protein sequence ID" value="WLV24330.1"/>
    <property type="molecule type" value="Genomic_DNA"/>
</dbReference>
<feature type="transmembrane region" description="Helical" evidence="7">
    <location>
        <begin position="130"/>
        <end position="163"/>
    </location>
</feature>
<dbReference type="InterPro" id="IPR000515">
    <property type="entry name" value="MetI-like"/>
</dbReference>
<dbReference type="Proteomes" id="UP001180087">
    <property type="component" value="Chromosome"/>
</dbReference>
<reference evidence="9" key="1">
    <citation type="submission" date="2023-06" db="EMBL/GenBank/DDBJ databases">
        <title>A Treasure from Seagulls: Isolation and Description of Aciduricobacillus qingdaonensis gen. nov., sp. nov., a Rare Obligately Uric Acid-utilizing Member in the Family Bacillaceae.</title>
        <authorList>
            <person name="Liu W."/>
            <person name="Wang B."/>
        </authorList>
    </citation>
    <scope>NUCLEOTIDE SEQUENCE</scope>
    <source>
        <strain evidence="9">44XB</strain>
    </source>
</reference>
<feature type="transmembrane region" description="Helical" evidence="7">
    <location>
        <begin position="183"/>
        <end position="209"/>
    </location>
</feature>
<evidence type="ECO:0000256" key="1">
    <source>
        <dbReference type="ARBA" id="ARBA00004651"/>
    </source>
</evidence>
<evidence type="ECO:0000256" key="6">
    <source>
        <dbReference type="ARBA" id="ARBA00023136"/>
    </source>
</evidence>
<dbReference type="NCBIfam" id="TIGR01097">
    <property type="entry name" value="PhnE"/>
    <property type="match status" value="1"/>
</dbReference>
<dbReference type="PANTHER" id="PTHR30043:SF1">
    <property type="entry name" value="ABC TRANSPORT SYSTEM PERMEASE PROTEIN P69"/>
    <property type="match status" value="1"/>
</dbReference>
<feature type="transmembrane region" description="Helical" evidence="7">
    <location>
        <begin position="21"/>
        <end position="39"/>
    </location>
</feature>
<evidence type="ECO:0000256" key="7">
    <source>
        <dbReference type="RuleBase" id="RU363032"/>
    </source>
</evidence>
<accession>A0ABY9KU25</accession>
<dbReference type="RefSeq" id="WP_348027246.1">
    <property type="nucleotide sequence ID" value="NZ_CP129113.1"/>
</dbReference>
<evidence type="ECO:0000313" key="10">
    <source>
        <dbReference type="Proteomes" id="UP001180087"/>
    </source>
</evidence>
<comment type="subcellular location">
    <subcellularLocation>
        <location evidence="1 7">Cell membrane</location>
        <topology evidence="1 7">Multi-pass membrane protein</topology>
    </subcellularLocation>
</comment>
<keyword evidence="4 7" id="KW-0812">Transmembrane</keyword>
<feature type="transmembrane region" description="Helical" evidence="7">
    <location>
        <begin position="216"/>
        <end position="237"/>
    </location>
</feature>
<feature type="transmembrane region" description="Helical" evidence="7">
    <location>
        <begin position="84"/>
        <end position="104"/>
    </location>
</feature>
<evidence type="ECO:0000256" key="5">
    <source>
        <dbReference type="ARBA" id="ARBA00022989"/>
    </source>
</evidence>
<evidence type="ECO:0000256" key="2">
    <source>
        <dbReference type="ARBA" id="ARBA00022448"/>
    </source>
</evidence>
<dbReference type="PANTHER" id="PTHR30043">
    <property type="entry name" value="PHOSPHONATES TRANSPORT SYSTEM PERMEASE PROTEIN"/>
    <property type="match status" value="1"/>
</dbReference>
<evidence type="ECO:0000256" key="4">
    <source>
        <dbReference type="ARBA" id="ARBA00022692"/>
    </source>
</evidence>
<keyword evidence="5 7" id="KW-1133">Transmembrane helix</keyword>
<keyword evidence="2 7" id="KW-0813">Transport</keyword>
<dbReference type="Pfam" id="PF00528">
    <property type="entry name" value="BPD_transp_1"/>
    <property type="match status" value="1"/>
</dbReference>
<proteinExistence type="inferred from homology"/>
<feature type="domain" description="ABC transmembrane type-1" evidence="8">
    <location>
        <begin position="78"/>
        <end position="261"/>
    </location>
</feature>
<dbReference type="InterPro" id="IPR005769">
    <property type="entry name" value="PhnE/PtxC"/>
</dbReference>
<sequence>MYELKGKRPSLEAPPRFKKPGTLTVLTWILFAVLLGLGLQGAELNWSRLVNGIINMGNFVATAFPPDPSRFTPIMMRMLETFEIALVGTVIGVLASIPIALCCSRNTCSNVLIRTVVKSAVSAMRTIPDLIWALIFVISVGLGPLAGILTIAVDTIGFCARFFSERIEEMEKGPAEALESAGASRFGVIAGAILPAGFPSFVGTSLFSIEKAVRSAVILGLVGAGGIGVELSTAMSLRKFDEALMIILMILVVVITVEQISSRIRKRVI</sequence>
<evidence type="ECO:0000256" key="3">
    <source>
        <dbReference type="ARBA" id="ARBA00022475"/>
    </source>
</evidence>
<evidence type="ECO:0000259" key="8">
    <source>
        <dbReference type="PROSITE" id="PS50928"/>
    </source>
</evidence>
<gene>
    <name evidence="9" type="primary">phnE</name>
    <name evidence="9" type="ORF">QR721_11905</name>
</gene>
<dbReference type="PROSITE" id="PS50928">
    <property type="entry name" value="ABC_TM1"/>
    <property type="match status" value="1"/>
</dbReference>
<evidence type="ECO:0000313" key="9">
    <source>
        <dbReference type="EMBL" id="WLV24330.1"/>
    </source>
</evidence>
<keyword evidence="6 7" id="KW-0472">Membrane</keyword>
<name>A0ABY9KU25_9BACI</name>
<dbReference type="Gene3D" id="1.10.3720.10">
    <property type="entry name" value="MetI-like"/>
    <property type="match status" value="1"/>
</dbReference>